<keyword evidence="7" id="KW-1185">Reference proteome</keyword>
<proteinExistence type="predicted"/>
<name>A0A4Z0D382_9FIRM</name>
<sequence length="262" mass="29166">MLADERKYQIIEMLKKHKSMSVKELCDFLGTSESTIRRDLRELEKNGRLKRTHGGAILKEFYTLEYEENVKQKINKYLDEKKEIASIAFTLIKENISIVIDAGTTTLELAKLIGQSKLAVTVVTNSSDISNALSLNPNCTIYLVGGKLKNNTLASVGNYSVDFIKNFNVQIAFIGTNGLSIEKGLTTPDLEEAQIKKAMMSISNNVFVLADSSKFGLVAMVKISDLSQIDAIITDSKLEDSTLKEYTNLDVKIITNKKKVKN</sequence>
<dbReference type="Proteomes" id="UP000298381">
    <property type="component" value="Unassembled WGS sequence"/>
</dbReference>
<dbReference type="InterPro" id="IPR011991">
    <property type="entry name" value="ArsR-like_HTH"/>
</dbReference>
<evidence type="ECO:0000256" key="1">
    <source>
        <dbReference type="ARBA" id="ARBA00023015"/>
    </source>
</evidence>
<dbReference type="Pfam" id="PF08220">
    <property type="entry name" value="HTH_DeoR"/>
    <property type="match status" value="1"/>
</dbReference>
<evidence type="ECO:0000256" key="3">
    <source>
        <dbReference type="ARBA" id="ARBA00023163"/>
    </source>
</evidence>
<dbReference type="InterPro" id="IPR050313">
    <property type="entry name" value="Carb_Metab_HTH_regulators"/>
</dbReference>
<dbReference type="EMBL" id="SRIB01000009">
    <property type="protein sequence ID" value="TFZ39785.1"/>
    <property type="molecule type" value="Genomic_DNA"/>
</dbReference>
<keyword evidence="3" id="KW-0804">Transcription</keyword>
<dbReference type="PANTHER" id="PTHR30363:SF44">
    <property type="entry name" value="AGA OPERON TRANSCRIPTIONAL REPRESSOR-RELATED"/>
    <property type="match status" value="1"/>
</dbReference>
<dbReference type="CDD" id="cd00090">
    <property type="entry name" value="HTH_ARSR"/>
    <property type="match status" value="1"/>
</dbReference>
<dbReference type="GO" id="GO:0003700">
    <property type="term" value="F:DNA-binding transcription factor activity"/>
    <property type="evidence" value="ECO:0007669"/>
    <property type="project" value="InterPro"/>
</dbReference>
<evidence type="ECO:0000259" key="5">
    <source>
        <dbReference type="PROSITE" id="PS51000"/>
    </source>
</evidence>
<dbReference type="SMART" id="SM00420">
    <property type="entry name" value="HTH_DEOR"/>
    <property type="match status" value="1"/>
</dbReference>
<protein>
    <submittedName>
        <fullName evidence="6">DeoR/GlpR transcriptional regulator</fullName>
    </submittedName>
</protein>
<evidence type="ECO:0000256" key="2">
    <source>
        <dbReference type="ARBA" id="ARBA00023125"/>
    </source>
</evidence>
<dbReference type="GO" id="GO:0003677">
    <property type="term" value="F:DNA binding"/>
    <property type="evidence" value="ECO:0007669"/>
    <property type="project" value="UniProtKB-KW"/>
</dbReference>
<organism evidence="6 7">
    <name type="scientific">Soehngenia longivitae</name>
    <dbReference type="NCBI Taxonomy" id="2562294"/>
    <lineage>
        <taxon>Bacteria</taxon>
        <taxon>Bacillati</taxon>
        <taxon>Bacillota</taxon>
        <taxon>Tissierellia</taxon>
        <taxon>Tissierellales</taxon>
        <taxon>Tissierellaceae</taxon>
        <taxon>Soehngenia</taxon>
    </lineage>
</organism>
<dbReference type="SUPFAM" id="SSF100950">
    <property type="entry name" value="NagB/RpiA/CoA transferase-like"/>
    <property type="match status" value="1"/>
</dbReference>
<feature type="domain" description="HTH arsR-type" evidence="4">
    <location>
        <begin position="1"/>
        <end position="82"/>
    </location>
</feature>
<accession>A0A4Z0D382</accession>
<evidence type="ECO:0000313" key="6">
    <source>
        <dbReference type="EMBL" id="TFZ39785.1"/>
    </source>
</evidence>
<dbReference type="InterPro" id="IPR001845">
    <property type="entry name" value="HTH_ArsR_DNA-bd_dom"/>
</dbReference>
<dbReference type="Gene3D" id="3.40.50.1360">
    <property type="match status" value="1"/>
</dbReference>
<dbReference type="PRINTS" id="PR00037">
    <property type="entry name" value="HTHLACR"/>
</dbReference>
<dbReference type="RefSeq" id="WP_135271337.1">
    <property type="nucleotide sequence ID" value="NZ_SRIB01000009.1"/>
</dbReference>
<dbReference type="InterPro" id="IPR001034">
    <property type="entry name" value="DeoR_HTH"/>
</dbReference>
<dbReference type="PANTHER" id="PTHR30363">
    <property type="entry name" value="HTH-TYPE TRANSCRIPTIONAL REGULATOR SRLR-RELATED"/>
    <property type="match status" value="1"/>
</dbReference>
<dbReference type="AlphaFoldDB" id="A0A4Z0D382"/>
<dbReference type="PROSITE" id="PS00894">
    <property type="entry name" value="HTH_DEOR_1"/>
    <property type="match status" value="1"/>
</dbReference>
<feature type="domain" description="HTH deoR-type" evidence="5">
    <location>
        <begin position="3"/>
        <end position="58"/>
    </location>
</feature>
<gene>
    <name evidence="6" type="ORF">E4100_07055</name>
</gene>
<dbReference type="InterPro" id="IPR018356">
    <property type="entry name" value="Tscrpt_reg_HTH_DeoR_CS"/>
</dbReference>
<dbReference type="InterPro" id="IPR036390">
    <property type="entry name" value="WH_DNA-bd_sf"/>
</dbReference>
<dbReference type="PROSITE" id="PS51000">
    <property type="entry name" value="HTH_DEOR_2"/>
    <property type="match status" value="1"/>
</dbReference>
<evidence type="ECO:0000313" key="7">
    <source>
        <dbReference type="Proteomes" id="UP000298381"/>
    </source>
</evidence>
<dbReference type="Gene3D" id="1.10.10.10">
    <property type="entry name" value="Winged helix-like DNA-binding domain superfamily/Winged helix DNA-binding domain"/>
    <property type="match status" value="1"/>
</dbReference>
<dbReference type="OrthoDB" id="9797223at2"/>
<dbReference type="InterPro" id="IPR037171">
    <property type="entry name" value="NagB/RpiA_transferase-like"/>
</dbReference>
<dbReference type="PROSITE" id="PS50987">
    <property type="entry name" value="HTH_ARSR_2"/>
    <property type="match status" value="1"/>
</dbReference>
<comment type="caution">
    <text evidence="6">The sequence shown here is derived from an EMBL/GenBank/DDBJ whole genome shotgun (WGS) entry which is preliminary data.</text>
</comment>
<evidence type="ECO:0000259" key="4">
    <source>
        <dbReference type="PROSITE" id="PS50987"/>
    </source>
</evidence>
<keyword evidence="2" id="KW-0238">DNA-binding</keyword>
<dbReference type="SMART" id="SM01134">
    <property type="entry name" value="DeoRC"/>
    <property type="match status" value="1"/>
</dbReference>
<reference evidence="6 7" key="1">
    <citation type="submission" date="2019-03" db="EMBL/GenBank/DDBJ databases">
        <title>Draft genome sequence data and analysis of a Fermenting Bacterium, Soehngenia longevitae strain 1933PT, isolated from petroleum reservoir in Azerbaijan.</title>
        <authorList>
            <person name="Grouzdev D.S."/>
            <person name="Bidzhieva S.K."/>
            <person name="Sokolova D.S."/>
            <person name="Tourova T.P."/>
            <person name="Poltaraus A.B."/>
            <person name="Nazina T.N."/>
        </authorList>
    </citation>
    <scope>NUCLEOTIDE SEQUENCE [LARGE SCALE GENOMIC DNA]</scope>
    <source>
        <strain evidence="6 7">1933P</strain>
    </source>
</reference>
<dbReference type="Pfam" id="PF00455">
    <property type="entry name" value="DeoRC"/>
    <property type="match status" value="1"/>
</dbReference>
<dbReference type="InterPro" id="IPR014036">
    <property type="entry name" value="DeoR-like_C"/>
</dbReference>
<dbReference type="SUPFAM" id="SSF46785">
    <property type="entry name" value="Winged helix' DNA-binding domain"/>
    <property type="match status" value="1"/>
</dbReference>
<dbReference type="InterPro" id="IPR036388">
    <property type="entry name" value="WH-like_DNA-bd_sf"/>
</dbReference>
<keyword evidence="1" id="KW-0805">Transcription regulation</keyword>